<feature type="domain" description="J" evidence="8">
    <location>
        <begin position="23"/>
        <end position="88"/>
    </location>
</feature>
<dbReference type="Gene3D" id="2.10.230.10">
    <property type="entry name" value="Heat shock protein DnaJ, cysteine-rich domain"/>
    <property type="match status" value="1"/>
</dbReference>
<dbReference type="InterPro" id="IPR001305">
    <property type="entry name" value="HSP_DnaJ_Cys-rich_dom"/>
</dbReference>
<evidence type="ECO:0000256" key="4">
    <source>
        <dbReference type="ARBA" id="ARBA00022833"/>
    </source>
</evidence>
<dbReference type="InterPro" id="IPR036869">
    <property type="entry name" value="J_dom_sf"/>
</dbReference>
<dbReference type="PROSITE" id="PS51188">
    <property type="entry name" value="ZF_CR"/>
    <property type="match status" value="1"/>
</dbReference>
<dbReference type="SUPFAM" id="SSF57938">
    <property type="entry name" value="DnaJ/Hsp40 cysteine-rich domain"/>
    <property type="match status" value="1"/>
</dbReference>
<feature type="chain" id="PRO_5025509374" evidence="7">
    <location>
        <begin position="21"/>
        <end position="410"/>
    </location>
</feature>
<dbReference type="Pfam" id="PF00684">
    <property type="entry name" value="DnaJ_CXXCXGXG"/>
    <property type="match status" value="1"/>
</dbReference>
<keyword evidence="11" id="KW-1185">Reference proteome</keyword>
<evidence type="ECO:0000256" key="2">
    <source>
        <dbReference type="ARBA" id="ARBA00022737"/>
    </source>
</evidence>
<dbReference type="AlphaFoldDB" id="A0A6A6UHR8"/>
<dbReference type="Gene3D" id="2.60.260.20">
    <property type="entry name" value="Urease metallochaperone UreE, N-terminal domain"/>
    <property type="match status" value="2"/>
</dbReference>
<dbReference type="PROSITE" id="PS00636">
    <property type="entry name" value="DNAJ_1"/>
    <property type="match status" value="1"/>
</dbReference>
<dbReference type="InterPro" id="IPR008971">
    <property type="entry name" value="HSP40/DnaJ_pept-bd"/>
</dbReference>
<dbReference type="Pfam" id="PF01556">
    <property type="entry name" value="DnaJ_C"/>
    <property type="match status" value="1"/>
</dbReference>
<dbReference type="PRINTS" id="PR00625">
    <property type="entry name" value="JDOMAIN"/>
</dbReference>
<evidence type="ECO:0000256" key="7">
    <source>
        <dbReference type="SAM" id="SignalP"/>
    </source>
</evidence>
<dbReference type="Pfam" id="PF00226">
    <property type="entry name" value="DnaJ"/>
    <property type="match status" value="1"/>
</dbReference>
<keyword evidence="3 6" id="KW-0863">Zinc-finger</keyword>
<dbReference type="OrthoDB" id="550424at2759"/>
<dbReference type="PANTHER" id="PTHR43888">
    <property type="entry name" value="DNAJ-LIKE-2, ISOFORM A-RELATED"/>
    <property type="match status" value="1"/>
</dbReference>
<keyword evidence="7" id="KW-0732">Signal</keyword>
<dbReference type="Gene3D" id="1.10.287.110">
    <property type="entry name" value="DnaJ domain"/>
    <property type="match status" value="1"/>
</dbReference>
<reference evidence="10" key="1">
    <citation type="journal article" date="2020" name="Stud. Mycol.">
        <title>101 Dothideomycetes genomes: a test case for predicting lifestyles and emergence of pathogens.</title>
        <authorList>
            <person name="Haridas S."/>
            <person name="Albert R."/>
            <person name="Binder M."/>
            <person name="Bloem J."/>
            <person name="Labutti K."/>
            <person name="Salamov A."/>
            <person name="Andreopoulos B."/>
            <person name="Baker S."/>
            <person name="Barry K."/>
            <person name="Bills G."/>
            <person name="Bluhm B."/>
            <person name="Cannon C."/>
            <person name="Castanera R."/>
            <person name="Culley D."/>
            <person name="Daum C."/>
            <person name="Ezra D."/>
            <person name="Gonzalez J."/>
            <person name="Henrissat B."/>
            <person name="Kuo A."/>
            <person name="Liang C."/>
            <person name="Lipzen A."/>
            <person name="Lutzoni F."/>
            <person name="Magnuson J."/>
            <person name="Mondo S."/>
            <person name="Nolan M."/>
            <person name="Ohm R."/>
            <person name="Pangilinan J."/>
            <person name="Park H.-J."/>
            <person name="Ramirez L."/>
            <person name="Alfaro M."/>
            <person name="Sun H."/>
            <person name="Tritt A."/>
            <person name="Yoshinaga Y."/>
            <person name="Zwiers L.-H."/>
            <person name="Turgeon B."/>
            <person name="Goodwin S."/>
            <person name="Spatafora J."/>
            <person name="Crous P."/>
            <person name="Grigoriev I."/>
        </authorList>
    </citation>
    <scope>NUCLEOTIDE SEQUENCE</scope>
    <source>
        <strain evidence="10">CBS 115976</strain>
    </source>
</reference>
<dbReference type="EMBL" id="MU004233">
    <property type="protein sequence ID" value="KAF2670997.1"/>
    <property type="molecule type" value="Genomic_DNA"/>
</dbReference>
<dbReference type="CDD" id="cd10747">
    <property type="entry name" value="DnaJ_C"/>
    <property type="match status" value="1"/>
</dbReference>
<name>A0A6A6UHR8_9PEZI</name>
<keyword evidence="2" id="KW-0677">Repeat</keyword>
<feature type="signal peptide" evidence="7">
    <location>
        <begin position="1"/>
        <end position="20"/>
    </location>
</feature>
<dbReference type="PROSITE" id="PS50076">
    <property type="entry name" value="DNAJ_2"/>
    <property type="match status" value="1"/>
</dbReference>
<evidence type="ECO:0000256" key="5">
    <source>
        <dbReference type="ARBA" id="ARBA00023186"/>
    </source>
</evidence>
<keyword evidence="1 6" id="KW-0479">Metal-binding</keyword>
<keyword evidence="5" id="KW-0143">Chaperone</keyword>
<dbReference type="SMART" id="SM00271">
    <property type="entry name" value="DnaJ"/>
    <property type="match status" value="1"/>
</dbReference>
<dbReference type="CDD" id="cd10719">
    <property type="entry name" value="DnaJ_zf"/>
    <property type="match status" value="1"/>
</dbReference>
<dbReference type="FunFam" id="2.10.230.10:FF:000001">
    <property type="entry name" value="DnaJ subfamily A member 2"/>
    <property type="match status" value="1"/>
</dbReference>
<dbReference type="GO" id="GO:0030544">
    <property type="term" value="F:Hsp70 protein binding"/>
    <property type="evidence" value="ECO:0007669"/>
    <property type="project" value="InterPro"/>
</dbReference>
<feature type="domain" description="CR-type" evidence="9">
    <location>
        <begin position="147"/>
        <end position="229"/>
    </location>
</feature>
<sequence length="410" mass="46903">MLAPLSWQLLFLVFAVLALCAEDYYKLLEIKKDATDRELKKAYRMLSKKYHPDKNQGDQTAHDKFVAIAEAYDILSDEETRRIYDQYGHDGVKQHKAGGGPGRGHDPFDLFSRFFGGSGHFGHGQREQRGPDKTATIQLPLRDFYNGVERDFSIEKQVVCSACEGSGSEDGQRDQCTTCQGHGVVIQKHQIAPGFIQQMQMQCPKCKGKGHTVRHVCPVCQGNRVTREKEEYKLVVERGLPRGMRITYENEADESPDWQAGDLVLEVHEAPPEIATKGESDKTKTADGTFFRRKGRDLFWREVLSLREAWMGDWTRNITHLDGHIVSLKRERGHVVQPGQVEVLDGEGMPVWYEDKATDEFGRLFVEYFVVLPDQMEGGMEKDFWALWEKWRLKQGVHLDKEAGRVKDEL</sequence>
<feature type="zinc finger region" description="CR-type" evidence="6">
    <location>
        <begin position="147"/>
        <end position="229"/>
    </location>
</feature>
<dbReference type="GO" id="GO:0051082">
    <property type="term" value="F:unfolded protein binding"/>
    <property type="evidence" value="ECO:0007669"/>
    <property type="project" value="InterPro"/>
</dbReference>
<evidence type="ECO:0000256" key="6">
    <source>
        <dbReference type="PROSITE-ProRule" id="PRU00546"/>
    </source>
</evidence>
<protein>
    <submittedName>
        <fullName evidence="10">Molecular chaperone</fullName>
    </submittedName>
</protein>
<dbReference type="CDD" id="cd06257">
    <property type="entry name" value="DnaJ"/>
    <property type="match status" value="1"/>
</dbReference>
<dbReference type="SUPFAM" id="SSF49493">
    <property type="entry name" value="HSP40/DnaJ peptide-binding domain"/>
    <property type="match status" value="2"/>
</dbReference>
<dbReference type="SUPFAM" id="SSF46565">
    <property type="entry name" value="Chaperone J-domain"/>
    <property type="match status" value="1"/>
</dbReference>
<accession>A0A6A6UHR8</accession>
<evidence type="ECO:0000256" key="1">
    <source>
        <dbReference type="ARBA" id="ARBA00022723"/>
    </source>
</evidence>
<evidence type="ECO:0000259" key="8">
    <source>
        <dbReference type="PROSITE" id="PS50076"/>
    </source>
</evidence>
<dbReference type="GO" id="GO:0008270">
    <property type="term" value="F:zinc ion binding"/>
    <property type="evidence" value="ECO:0007669"/>
    <property type="project" value="UniProtKB-KW"/>
</dbReference>
<gene>
    <name evidence="10" type="ORF">BT63DRAFT_477557</name>
</gene>
<proteinExistence type="predicted"/>
<dbReference type="InterPro" id="IPR002939">
    <property type="entry name" value="DnaJ_C"/>
</dbReference>
<evidence type="ECO:0000259" key="9">
    <source>
        <dbReference type="PROSITE" id="PS51188"/>
    </source>
</evidence>
<evidence type="ECO:0000313" key="10">
    <source>
        <dbReference type="EMBL" id="KAF2670997.1"/>
    </source>
</evidence>
<dbReference type="InterPro" id="IPR036410">
    <property type="entry name" value="HSP_DnaJ_Cys-rich_dom_sf"/>
</dbReference>
<evidence type="ECO:0000313" key="11">
    <source>
        <dbReference type="Proteomes" id="UP000799302"/>
    </source>
</evidence>
<dbReference type="Proteomes" id="UP000799302">
    <property type="component" value="Unassembled WGS sequence"/>
</dbReference>
<dbReference type="GO" id="GO:0006457">
    <property type="term" value="P:protein folding"/>
    <property type="evidence" value="ECO:0007669"/>
    <property type="project" value="InterPro"/>
</dbReference>
<evidence type="ECO:0000256" key="3">
    <source>
        <dbReference type="ARBA" id="ARBA00022771"/>
    </source>
</evidence>
<dbReference type="InterPro" id="IPR001623">
    <property type="entry name" value="DnaJ_domain"/>
</dbReference>
<organism evidence="10 11">
    <name type="scientific">Microthyrium microscopicum</name>
    <dbReference type="NCBI Taxonomy" id="703497"/>
    <lineage>
        <taxon>Eukaryota</taxon>
        <taxon>Fungi</taxon>
        <taxon>Dikarya</taxon>
        <taxon>Ascomycota</taxon>
        <taxon>Pezizomycotina</taxon>
        <taxon>Dothideomycetes</taxon>
        <taxon>Dothideomycetes incertae sedis</taxon>
        <taxon>Microthyriales</taxon>
        <taxon>Microthyriaceae</taxon>
        <taxon>Microthyrium</taxon>
    </lineage>
</organism>
<dbReference type="InterPro" id="IPR044713">
    <property type="entry name" value="DNJA1/2-like"/>
</dbReference>
<keyword evidence="4 6" id="KW-0862">Zinc</keyword>
<dbReference type="InterPro" id="IPR018253">
    <property type="entry name" value="DnaJ_domain_CS"/>
</dbReference>